<evidence type="ECO:0000256" key="4">
    <source>
        <dbReference type="SAM" id="SignalP"/>
    </source>
</evidence>
<dbReference type="PIRSF" id="PIRSF002741">
    <property type="entry name" value="MppA"/>
    <property type="match status" value="1"/>
</dbReference>
<proteinExistence type="inferred from homology"/>
<reference evidence="7" key="1">
    <citation type="journal article" date="2019" name="Int. J. Syst. Evol. Microbiol.">
        <title>The Global Catalogue of Microorganisms (GCM) 10K type strain sequencing project: providing services to taxonomists for standard genome sequencing and annotation.</title>
        <authorList>
            <consortium name="The Broad Institute Genomics Platform"/>
            <consortium name="The Broad Institute Genome Sequencing Center for Infectious Disease"/>
            <person name="Wu L."/>
            <person name="Ma J."/>
        </authorList>
    </citation>
    <scope>NUCLEOTIDE SEQUENCE [LARGE SCALE GENOMIC DNA]</scope>
    <source>
        <strain evidence="7">ZS-35-S2</strain>
    </source>
</reference>
<dbReference type="Pfam" id="PF00496">
    <property type="entry name" value="SBP_bac_5"/>
    <property type="match status" value="1"/>
</dbReference>
<protein>
    <submittedName>
        <fullName evidence="6">ABC transporter substrate-binding protein</fullName>
    </submittedName>
</protein>
<dbReference type="EMBL" id="JBHUIJ010000013">
    <property type="protein sequence ID" value="MFD2237949.1"/>
    <property type="molecule type" value="Genomic_DNA"/>
</dbReference>
<sequence length="500" mass="54245">MAARTASALLACLVLGLPALALPASAQPRTDLVLGMISEPPTLDPSAAAPITIGQVVWQNLFEGLTRVDRDGAVVPQLAESWSVSQDGLAYTFTLREGVTFHNGQPFNAGSARYTIERILAEGSTNPQRAAYAVIEAVETPDDRTLVLRLSRPSGDLPFRLAQPAAVMVEETSSGTNGTEPVGTGPFRFSDWRRGNEVTLTRSPDYWDEAGAARLEQATFRFIPDPQAAAAALQAGDVDAFPLFPAPELYPTFEADERFQAEPGLTQMKVVAGLNSERAPLDDPRVRQALMMAVDRQTLIEAVASGFGLAIGSHHTPSDPGYADLTGVHSYDPEAARALLAEAGYPDGFPLTIKAPQMPYAARSAEILQALLAEVGVQITIQPTEFPASWVQQVLTERDYEMTIIAHGEPLDIGIYARDPYYFNYRNPAFDETVAAAGEAVEEGERARLYGEAQAILAEDVPALFLYLQPKLSVWRAGLEGYWIDEPVPSNDLTEVRWTE</sequence>
<dbReference type="PANTHER" id="PTHR30290:SF38">
    <property type="entry name" value="D,D-DIPEPTIDE-BINDING PERIPLASMIC PROTEIN DDPA-RELATED"/>
    <property type="match status" value="1"/>
</dbReference>
<comment type="similarity">
    <text evidence="2">Belongs to the bacterial solute-binding protein 5 family.</text>
</comment>
<gene>
    <name evidence="6" type="ORF">ACFSKQ_10815</name>
</gene>
<evidence type="ECO:0000313" key="6">
    <source>
        <dbReference type="EMBL" id="MFD2237949.1"/>
    </source>
</evidence>
<dbReference type="RefSeq" id="WP_209739347.1">
    <property type="nucleotide sequence ID" value="NZ_CP072611.1"/>
</dbReference>
<comment type="subcellular location">
    <subcellularLocation>
        <location evidence="1">Periplasm</location>
    </subcellularLocation>
</comment>
<dbReference type="Gene3D" id="3.90.76.10">
    <property type="entry name" value="Dipeptide-binding Protein, Domain 1"/>
    <property type="match status" value="1"/>
</dbReference>
<dbReference type="Proteomes" id="UP001597371">
    <property type="component" value="Unassembled WGS sequence"/>
</dbReference>
<feature type="signal peptide" evidence="4">
    <location>
        <begin position="1"/>
        <end position="26"/>
    </location>
</feature>
<feature type="domain" description="Solute-binding protein family 5" evidence="5">
    <location>
        <begin position="74"/>
        <end position="408"/>
    </location>
</feature>
<keyword evidence="7" id="KW-1185">Reference proteome</keyword>
<dbReference type="SUPFAM" id="SSF53850">
    <property type="entry name" value="Periplasmic binding protein-like II"/>
    <property type="match status" value="1"/>
</dbReference>
<accession>A0ABW5CL48</accession>
<evidence type="ECO:0000313" key="7">
    <source>
        <dbReference type="Proteomes" id="UP001597371"/>
    </source>
</evidence>
<dbReference type="CDD" id="cd08494">
    <property type="entry name" value="PBP2_NikA_DppA_OppA_like_6"/>
    <property type="match status" value="1"/>
</dbReference>
<dbReference type="Gene3D" id="3.40.190.10">
    <property type="entry name" value="Periplasmic binding protein-like II"/>
    <property type="match status" value="1"/>
</dbReference>
<name>A0ABW5CL48_9HYPH</name>
<organism evidence="6 7">
    <name type="scientific">Aureimonas populi</name>
    <dbReference type="NCBI Taxonomy" id="1701758"/>
    <lineage>
        <taxon>Bacteria</taxon>
        <taxon>Pseudomonadati</taxon>
        <taxon>Pseudomonadota</taxon>
        <taxon>Alphaproteobacteria</taxon>
        <taxon>Hyphomicrobiales</taxon>
        <taxon>Aurantimonadaceae</taxon>
        <taxon>Aureimonas</taxon>
    </lineage>
</organism>
<evidence type="ECO:0000259" key="5">
    <source>
        <dbReference type="Pfam" id="PF00496"/>
    </source>
</evidence>
<evidence type="ECO:0000256" key="3">
    <source>
        <dbReference type="ARBA" id="ARBA00022729"/>
    </source>
</evidence>
<keyword evidence="3 4" id="KW-0732">Signal</keyword>
<dbReference type="PANTHER" id="PTHR30290">
    <property type="entry name" value="PERIPLASMIC BINDING COMPONENT OF ABC TRANSPORTER"/>
    <property type="match status" value="1"/>
</dbReference>
<dbReference type="InterPro" id="IPR030678">
    <property type="entry name" value="Peptide/Ni-bd"/>
</dbReference>
<dbReference type="InterPro" id="IPR000914">
    <property type="entry name" value="SBP_5_dom"/>
</dbReference>
<evidence type="ECO:0000256" key="1">
    <source>
        <dbReference type="ARBA" id="ARBA00004418"/>
    </source>
</evidence>
<feature type="chain" id="PRO_5046715596" evidence="4">
    <location>
        <begin position="27"/>
        <end position="500"/>
    </location>
</feature>
<dbReference type="InterPro" id="IPR039424">
    <property type="entry name" value="SBP_5"/>
</dbReference>
<dbReference type="Gene3D" id="3.10.105.10">
    <property type="entry name" value="Dipeptide-binding Protein, Domain 3"/>
    <property type="match status" value="1"/>
</dbReference>
<comment type="caution">
    <text evidence="6">The sequence shown here is derived from an EMBL/GenBank/DDBJ whole genome shotgun (WGS) entry which is preliminary data.</text>
</comment>
<evidence type="ECO:0000256" key="2">
    <source>
        <dbReference type="ARBA" id="ARBA00005695"/>
    </source>
</evidence>